<feature type="compositionally biased region" description="Basic and acidic residues" evidence="3">
    <location>
        <begin position="140"/>
        <end position="150"/>
    </location>
</feature>
<keyword evidence="6" id="KW-1185">Reference proteome</keyword>
<dbReference type="SMART" id="SM00715">
    <property type="entry name" value="LA"/>
    <property type="match status" value="1"/>
</dbReference>
<dbReference type="PANTHER" id="PTHR22792:SF132">
    <property type="entry name" value="LA-RELATED PROTEIN 1"/>
    <property type="match status" value="1"/>
</dbReference>
<evidence type="ECO:0000313" key="6">
    <source>
        <dbReference type="Proteomes" id="UP000290288"/>
    </source>
</evidence>
<feature type="compositionally biased region" description="Polar residues" evidence="3">
    <location>
        <begin position="152"/>
        <end position="162"/>
    </location>
</feature>
<organism evidence="5 6">
    <name type="scientific">Candolleomyces aberdarensis</name>
    <dbReference type="NCBI Taxonomy" id="2316362"/>
    <lineage>
        <taxon>Eukaryota</taxon>
        <taxon>Fungi</taxon>
        <taxon>Dikarya</taxon>
        <taxon>Basidiomycota</taxon>
        <taxon>Agaricomycotina</taxon>
        <taxon>Agaricomycetes</taxon>
        <taxon>Agaricomycetidae</taxon>
        <taxon>Agaricales</taxon>
        <taxon>Agaricineae</taxon>
        <taxon>Psathyrellaceae</taxon>
        <taxon>Candolleomyces</taxon>
    </lineage>
</organism>
<dbReference type="GO" id="GO:0003723">
    <property type="term" value="F:RNA binding"/>
    <property type="evidence" value="ECO:0007669"/>
    <property type="project" value="UniProtKB-UniRule"/>
</dbReference>
<dbReference type="GO" id="GO:0010494">
    <property type="term" value="C:cytoplasmic stress granule"/>
    <property type="evidence" value="ECO:0007669"/>
    <property type="project" value="TreeGrafter"/>
</dbReference>
<feature type="compositionally biased region" description="Basic and acidic residues" evidence="3">
    <location>
        <begin position="89"/>
        <end position="111"/>
    </location>
</feature>
<dbReference type="InterPro" id="IPR036390">
    <property type="entry name" value="WH_DNA-bd_sf"/>
</dbReference>
<proteinExistence type="predicted"/>
<dbReference type="Pfam" id="PF05383">
    <property type="entry name" value="La"/>
    <property type="match status" value="1"/>
</dbReference>
<keyword evidence="1 2" id="KW-0694">RNA-binding</keyword>
<dbReference type="PANTHER" id="PTHR22792">
    <property type="entry name" value="LUPUS LA PROTEIN-RELATED"/>
    <property type="match status" value="1"/>
</dbReference>
<comment type="caution">
    <text evidence="5">The sequence shown here is derived from an EMBL/GenBank/DDBJ whole genome shotgun (WGS) entry which is preliminary data.</text>
</comment>
<name>A0A4Q2DIT5_9AGAR</name>
<evidence type="ECO:0000256" key="2">
    <source>
        <dbReference type="PROSITE-ProRule" id="PRU00332"/>
    </source>
</evidence>
<feature type="region of interest" description="Disordered" evidence="3">
    <location>
        <begin position="320"/>
        <end position="370"/>
    </location>
</feature>
<evidence type="ECO:0000256" key="1">
    <source>
        <dbReference type="ARBA" id="ARBA00022884"/>
    </source>
</evidence>
<feature type="compositionally biased region" description="Low complexity" evidence="3">
    <location>
        <begin position="667"/>
        <end position="687"/>
    </location>
</feature>
<feature type="compositionally biased region" description="Pro residues" evidence="3">
    <location>
        <begin position="442"/>
        <end position="452"/>
    </location>
</feature>
<feature type="compositionally biased region" description="Acidic residues" evidence="3">
    <location>
        <begin position="876"/>
        <end position="886"/>
    </location>
</feature>
<dbReference type="PROSITE" id="PS50961">
    <property type="entry name" value="HTH_LA"/>
    <property type="match status" value="1"/>
</dbReference>
<dbReference type="Proteomes" id="UP000290288">
    <property type="component" value="Unassembled WGS sequence"/>
</dbReference>
<accession>A0A4Q2DIT5</accession>
<evidence type="ECO:0000259" key="4">
    <source>
        <dbReference type="PROSITE" id="PS50961"/>
    </source>
</evidence>
<reference evidence="5 6" key="1">
    <citation type="submission" date="2019-01" db="EMBL/GenBank/DDBJ databases">
        <title>Draft genome sequence of Psathyrella aberdarensis IHI B618.</title>
        <authorList>
            <person name="Buettner E."/>
            <person name="Kellner H."/>
        </authorList>
    </citation>
    <scope>NUCLEOTIDE SEQUENCE [LARGE SCALE GENOMIC DNA]</scope>
    <source>
        <strain evidence="5 6">IHI B618</strain>
    </source>
</reference>
<feature type="domain" description="HTH La-type RNA-binding" evidence="4">
    <location>
        <begin position="701"/>
        <end position="790"/>
    </location>
</feature>
<dbReference type="InterPro" id="IPR045180">
    <property type="entry name" value="La_dom_prot"/>
</dbReference>
<dbReference type="GO" id="GO:0005829">
    <property type="term" value="C:cytosol"/>
    <property type="evidence" value="ECO:0007669"/>
    <property type="project" value="TreeGrafter"/>
</dbReference>
<feature type="region of interest" description="Disordered" evidence="3">
    <location>
        <begin position="652"/>
        <end position="687"/>
    </location>
</feature>
<feature type="compositionally biased region" description="Pro residues" evidence="3">
    <location>
        <begin position="652"/>
        <end position="666"/>
    </location>
</feature>
<feature type="compositionally biased region" description="Low complexity" evidence="3">
    <location>
        <begin position="330"/>
        <end position="343"/>
    </location>
</feature>
<feature type="region of interest" description="Disordered" evidence="3">
    <location>
        <begin position="847"/>
        <end position="895"/>
    </location>
</feature>
<feature type="region of interest" description="Disordered" evidence="3">
    <location>
        <begin position="414"/>
        <end position="493"/>
    </location>
</feature>
<dbReference type="CDD" id="cd07323">
    <property type="entry name" value="LAM"/>
    <property type="match status" value="1"/>
</dbReference>
<dbReference type="STRING" id="2316362.A0A4Q2DIT5"/>
<sequence length="895" mass="94556">MELAKAPATNVWNARMEQMAARATSSSTPTSSSSPPAPITPSPSTRQSSSATPANKVQASATPTSTNVPPMTDKESWPDVTASLAKDVNGGKEKEGEKAKDQRTKKAEKTKKWVPIPAEELQAAADAHKASTPNRRHSSSKGDHPRDKSSTRKNPSGGQQPGNRAGHPLLPPSPGSPYAERSGDSAIPVEEGANSVAYSSLPHYPGPPHGVPSLYASTSYTASAHYPNSSADSKSAQTQTIDNANGQIGDQEKIAATNKEPVQFGSINLSTLTLNEPAEGPLGSGHASSNVNGVSGTSATLVNGKGTASGRVIAIGVLPDELSGPGRGGKAANSSTSTATTSKAGRRSRRPSLAVPVTGEDQEAAGDGKAKWEFGTTAVAASSSSAEDTAGSRLDVVVEDHSTLARLSPLSMSLSASPNAQPPVGLVPVPGSSATNLTGPSLQPPHPPPGPQLPVGERSLGNGRDTGILPGANGTQPGPQRPPPSSSGSADEDFESWLGKNWWQERGSESQKERDIRQFKLNKLKLKLKFKLKDSRCRTSNIKAPVGMGDEMEIAIGLTEEGLVAIWDEVEEADPEVLRTETQNPHFNPNAPSHHLPFMSPPLHLPLQTPPNVFPHDGMPSPTAYYGGLRSGYAGIPPGPLLPPSGTVSFLPPPPPHLLPPPPISGPPSAISPTASAGPASSMPGAGLAEPPVPVPMTAIRFPLDHTRYFLLGQLEYYLSHQNMAMDFFLRQQMDSRGWIPISIIASFNRVRRLTPDINLVREMLFLSSMVQVREEWVRMGGWERFVLPDAAESIVPEEPKMPVEMPVAVAADGRSEGSAFVVQPPPEGYLFNNRVPFNVEEGAPIGYGQMPVPQHYSPEGSADYGQNVEGREQAGEEDEDDEDDVVFVMGTDGQ</sequence>
<dbReference type="InterPro" id="IPR006630">
    <property type="entry name" value="La_HTH"/>
</dbReference>
<dbReference type="OrthoDB" id="340227at2759"/>
<feature type="compositionally biased region" description="Low complexity" evidence="3">
    <location>
        <begin position="414"/>
        <end position="431"/>
    </location>
</feature>
<dbReference type="InterPro" id="IPR036388">
    <property type="entry name" value="WH-like_DNA-bd_sf"/>
</dbReference>
<protein>
    <recommendedName>
        <fullName evidence="4">HTH La-type RNA-binding domain-containing protein</fullName>
    </recommendedName>
</protein>
<dbReference type="EMBL" id="SDEE01000186">
    <property type="protein sequence ID" value="RXW19719.1"/>
    <property type="molecule type" value="Genomic_DNA"/>
</dbReference>
<feature type="region of interest" description="Disordered" evidence="3">
    <location>
        <begin position="1"/>
        <end position="191"/>
    </location>
</feature>
<feature type="compositionally biased region" description="Polar residues" evidence="3">
    <location>
        <begin position="226"/>
        <end position="248"/>
    </location>
</feature>
<evidence type="ECO:0000313" key="5">
    <source>
        <dbReference type="EMBL" id="RXW19719.1"/>
    </source>
</evidence>
<dbReference type="GO" id="GO:0045727">
    <property type="term" value="P:positive regulation of translation"/>
    <property type="evidence" value="ECO:0007669"/>
    <property type="project" value="TreeGrafter"/>
</dbReference>
<dbReference type="SUPFAM" id="SSF46785">
    <property type="entry name" value="Winged helix' DNA-binding domain"/>
    <property type="match status" value="1"/>
</dbReference>
<feature type="region of interest" description="Disordered" evidence="3">
    <location>
        <begin position="223"/>
        <end position="259"/>
    </location>
</feature>
<dbReference type="Gene3D" id="1.10.10.10">
    <property type="entry name" value="Winged helix-like DNA-binding domain superfamily/Winged helix DNA-binding domain"/>
    <property type="match status" value="1"/>
</dbReference>
<dbReference type="AlphaFoldDB" id="A0A4Q2DIT5"/>
<evidence type="ECO:0000256" key="3">
    <source>
        <dbReference type="SAM" id="MobiDB-lite"/>
    </source>
</evidence>
<feature type="compositionally biased region" description="Low complexity" evidence="3">
    <location>
        <begin position="24"/>
        <end position="34"/>
    </location>
</feature>
<gene>
    <name evidence="5" type="ORF">EST38_g6134</name>
</gene>
<feature type="compositionally biased region" description="Polar residues" evidence="3">
    <location>
        <begin position="46"/>
        <end position="69"/>
    </location>
</feature>